<reference evidence="5" key="1">
    <citation type="submission" date="2012-12" db="EMBL/GenBank/DDBJ databases">
        <authorList>
            <person name="Hellsten U."/>
            <person name="Grimwood J."/>
            <person name="Chapman J.A."/>
            <person name="Shapiro H."/>
            <person name="Aerts A."/>
            <person name="Otillar R.P."/>
            <person name="Terry A.Y."/>
            <person name="Boore J.L."/>
            <person name="Simakov O."/>
            <person name="Marletaz F."/>
            <person name="Cho S.-J."/>
            <person name="Edsinger-Gonzales E."/>
            <person name="Havlak P."/>
            <person name="Kuo D.-H."/>
            <person name="Larsson T."/>
            <person name="Lv J."/>
            <person name="Arendt D."/>
            <person name="Savage R."/>
            <person name="Osoegawa K."/>
            <person name="de Jong P."/>
            <person name="Lindberg D.R."/>
            <person name="Seaver E.C."/>
            <person name="Weisblat D.A."/>
            <person name="Putnam N.H."/>
            <person name="Grigoriev I.V."/>
            <person name="Rokhsar D.S."/>
        </authorList>
    </citation>
    <scope>NUCLEOTIDE SEQUENCE</scope>
</reference>
<protein>
    <submittedName>
        <fullName evidence="3 4">Uncharacterized protein</fullName>
    </submittedName>
</protein>
<feature type="compositionally biased region" description="Low complexity" evidence="1">
    <location>
        <begin position="79"/>
        <end position="100"/>
    </location>
</feature>
<keyword evidence="2" id="KW-0472">Membrane</keyword>
<organism evidence="4 5">
    <name type="scientific">Helobdella robusta</name>
    <name type="common">Californian leech</name>
    <dbReference type="NCBI Taxonomy" id="6412"/>
    <lineage>
        <taxon>Eukaryota</taxon>
        <taxon>Metazoa</taxon>
        <taxon>Spiralia</taxon>
        <taxon>Lophotrochozoa</taxon>
        <taxon>Annelida</taxon>
        <taxon>Clitellata</taxon>
        <taxon>Hirudinea</taxon>
        <taxon>Rhynchobdellida</taxon>
        <taxon>Glossiphoniidae</taxon>
        <taxon>Helobdella</taxon>
    </lineage>
</organism>
<dbReference type="RefSeq" id="XP_009012510.1">
    <property type="nucleotide sequence ID" value="XM_009014262.1"/>
</dbReference>
<feature type="transmembrane region" description="Helical" evidence="2">
    <location>
        <begin position="6"/>
        <end position="29"/>
    </location>
</feature>
<reference evidence="3 5" key="2">
    <citation type="journal article" date="2013" name="Nature">
        <title>Insights into bilaterian evolution from three spiralian genomes.</title>
        <authorList>
            <person name="Simakov O."/>
            <person name="Marletaz F."/>
            <person name="Cho S.J."/>
            <person name="Edsinger-Gonzales E."/>
            <person name="Havlak P."/>
            <person name="Hellsten U."/>
            <person name="Kuo D.H."/>
            <person name="Larsson T."/>
            <person name="Lv J."/>
            <person name="Arendt D."/>
            <person name="Savage R."/>
            <person name="Osoegawa K."/>
            <person name="de Jong P."/>
            <person name="Grimwood J."/>
            <person name="Chapman J.A."/>
            <person name="Shapiro H."/>
            <person name="Aerts A."/>
            <person name="Otillar R.P."/>
            <person name="Terry A.Y."/>
            <person name="Boore J.L."/>
            <person name="Grigoriev I.V."/>
            <person name="Lindberg D.R."/>
            <person name="Seaver E.C."/>
            <person name="Weisblat D.A."/>
            <person name="Putnam N.H."/>
            <person name="Rokhsar D.S."/>
        </authorList>
    </citation>
    <scope>NUCLEOTIDE SEQUENCE</scope>
</reference>
<feature type="compositionally biased region" description="Basic and acidic residues" evidence="1">
    <location>
        <begin position="311"/>
        <end position="320"/>
    </location>
</feature>
<sequence>MRTSKIFFICLLVTILIIPLFLLLCLIYYRHVRLKMAKSNSNLVPSKASRTSLNNSRTRLNSSQRKANNQKPQSTLTPSNSNNSSSHSYQQHHYSHNNNSTDEYKDSISLGGTLNRSTDKTLLKLTLSRQHSLQHQQKKNSLKRQRTTFSVDMNSDSQTTSSPLILPLNADHNETQPQIPQPQLPQLEVPELQVLQLQIPQILQPQVRQYPTQENEQLALSHQPLPKTDEVGMNLPRKSELQSDGKLEKNNLEGDNENVKEKDTNITINFEVNDHNEECEINADDVDKEGDEAGAEVWGNPAAKYGTVNENKNKKADTTNKNDCSAGDECTAENENQTDINKKKEMKGNEITNERDGGSFLEDPTPEYVIQIERFDMPNGGRPLINEEATNVPASIPFYFV</sequence>
<feature type="compositionally biased region" description="Low complexity" evidence="1">
    <location>
        <begin position="49"/>
        <end position="63"/>
    </location>
</feature>
<dbReference type="EMBL" id="KB095959">
    <property type="protein sequence ID" value="ESO09417.1"/>
    <property type="molecule type" value="Genomic_DNA"/>
</dbReference>
<evidence type="ECO:0000256" key="2">
    <source>
        <dbReference type="SAM" id="Phobius"/>
    </source>
</evidence>
<dbReference type="GeneID" id="20202349"/>
<accession>T1F0J9</accession>
<dbReference type="KEGG" id="hro:HELRODRAFT_168400"/>
<feature type="region of interest" description="Disordered" evidence="1">
    <location>
        <begin position="43"/>
        <end position="112"/>
    </location>
</feature>
<keyword evidence="2" id="KW-1133">Transmembrane helix</keyword>
<evidence type="ECO:0000256" key="1">
    <source>
        <dbReference type="SAM" id="MobiDB-lite"/>
    </source>
</evidence>
<feature type="compositionally biased region" description="Polar residues" evidence="1">
    <location>
        <begin position="64"/>
        <end position="78"/>
    </location>
</feature>
<gene>
    <name evidence="4" type="primary">20202349</name>
    <name evidence="3" type="ORF">HELRODRAFT_168400</name>
</gene>
<keyword evidence="5" id="KW-1185">Reference proteome</keyword>
<dbReference type="Proteomes" id="UP000015101">
    <property type="component" value="Unassembled WGS sequence"/>
</dbReference>
<evidence type="ECO:0000313" key="3">
    <source>
        <dbReference type="EMBL" id="ESO09417.1"/>
    </source>
</evidence>
<dbReference type="AlphaFoldDB" id="T1F0J9"/>
<name>T1F0J9_HELRO</name>
<evidence type="ECO:0000313" key="5">
    <source>
        <dbReference type="Proteomes" id="UP000015101"/>
    </source>
</evidence>
<dbReference type="EnsemblMetazoa" id="HelroT168400">
    <property type="protein sequence ID" value="HelroP168400"/>
    <property type="gene ID" value="HelroG168400"/>
</dbReference>
<feature type="region of interest" description="Disordered" evidence="1">
    <location>
        <begin position="304"/>
        <end position="331"/>
    </location>
</feature>
<evidence type="ECO:0000313" key="4">
    <source>
        <dbReference type="EnsemblMetazoa" id="HelroP168400"/>
    </source>
</evidence>
<reference evidence="4" key="3">
    <citation type="submission" date="2015-06" db="UniProtKB">
        <authorList>
            <consortium name="EnsemblMetazoa"/>
        </authorList>
    </citation>
    <scope>IDENTIFICATION</scope>
</reference>
<dbReference type="CTD" id="20202349"/>
<dbReference type="HOGENOM" id="CLU_687489_0_0_1"/>
<dbReference type="EMBL" id="AMQM01002958">
    <property type="status" value="NOT_ANNOTATED_CDS"/>
    <property type="molecule type" value="Genomic_DNA"/>
</dbReference>
<dbReference type="InParanoid" id="T1F0J9"/>
<proteinExistence type="predicted"/>
<keyword evidence="2" id="KW-0812">Transmembrane</keyword>